<keyword evidence="3" id="KW-1003">Cell membrane</keyword>
<dbReference type="InterPro" id="IPR022324">
    <property type="entry name" value="Bacilysin_exporter_BacE_put"/>
</dbReference>
<keyword evidence="5 7" id="KW-1133">Transmembrane helix</keyword>
<evidence type="ECO:0000256" key="3">
    <source>
        <dbReference type="ARBA" id="ARBA00022475"/>
    </source>
</evidence>
<evidence type="ECO:0000256" key="2">
    <source>
        <dbReference type="ARBA" id="ARBA00022448"/>
    </source>
</evidence>
<dbReference type="Pfam" id="PF07690">
    <property type="entry name" value="MFS_1"/>
    <property type="match status" value="1"/>
</dbReference>
<feature type="transmembrane region" description="Helical" evidence="7">
    <location>
        <begin position="50"/>
        <end position="72"/>
    </location>
</feature>
<evidence type="ECO:0000256" key="4">
    <source>
        <dbReference type="ARBA" id="ARBA00022692"/>
    </source>
</evidence>
<protein>
    <recommendedName>
        <fullName evidence="8">Major facilitator superfamily (MFS) profile domain-containing protein</fullName>
    </recommendedName>
</protein>
<dbReference type="EMBL" id="LRFC01000037">
    <property type="protein sequence ID" value="KZE64659.1"/>
    <property type="molecule type" value="Genomic_DNA"/>
</dbReference>
<proteinExistence type="predicted"/>
<dbReference type="PROSITE" id="PS50850">
    <property type="entry name" value="MFS"/>
    <property type="match status" value="1"/>
</dbReference>
<keyword evidence="10" id="KW-1185">Reference proteome</keyword>
<keyword evidence="4 7" id="KW-0812">Transmembrane</keyword>
<evidence type="ECO:0000259" key="8">
    <source>
        <dbReference type="PROSITE" id="PS50850"/>
    </source>
</evidence>
<evidence type="ECO:0000313" key="10">
    <source>
        <dbReference type="Proteomes" id="UP000076567"/>
    </source>
</evidence>
<dbReference type="GO" id="GO:0022857">
    <property type="term" value="F:transmembrane transporter activity"/>
    <property type="evidence" value="ECO:0007669"/>
    <property type="project" value="InterPro"/>
</dbReference>
<accession>A0A163Q7H7</accession>
<reference evidence="10" key="1">
    <citation type="submission" date="2016-01" db="EMBL/GenBank/DDBJ databases">
        <title>Draft genome of Chromobacterium sp. F49.</title>
        <authorList>
            <person name="Hong K.W."/>
        </authorList>
    </citation>
    <scope>NUCLEOTIDE SEQUENCE [LARGE SCALE GENOMIC DNA]</scope>
    <source>
        <strain evidence="10">P7IIIA</strain>
    </source>
</reference>
<evidence type="ECO:0000313" key="9">
    <source>
        <dbReference type="EMBL" id="KZE64659.1"/>
    </source>
</evidence>
<dbReference type="PRINTS" id="PR01988">
    <property type="entry name" value="EXPORTERBACE"/>
</dbReference>
<feature type="transmembrane region" description="Helical" evidence="7">
    <location>
        <begin position="381"/>
        <end position="402"/>
    </location>
</feature>
<evidence type="ECO:0000256" key="6">
    <source>
        <dbReference type="ARBA" id="ARBA00023136"/>
    </source>
</evidence>
<dbReference type="GO" id="GO:0005886">
    <property type="term" value="C:plasma membrane"/>
    <property type="evidence" value="ECO:0007669"/>
    <property type="project" value="UniProtKB-SubCell"/>
</dbReference>
<feature type="transmembrane region" description="Helical" evidence="7">
    <location>
        <begin position="16"/>
        <end position="38"/>
    </location>
</feature>
<dbReference type="InterPro" id="IPR011701">
    <property type="entry name" value="MFS"/>
</dbReference>
<sequence length="430" mass="46705">MEQSSETLLRNKPYRYLVSAQLISNLGDWISILAIFTLVGLKWNATPLEVSLIILSLAIPMTLLGPITGVFADRLERKYIMIASDIARGFVIMGLIFADQLWHIYSLLFLLGVCSSLFNPAKNGKIKEIVPNQHMQQAASISSLIENGTKIIGPALSGFLLLLWDIKMIFVIDSLSFFLSALLLLMIPVNPSKLQTSSIENKASQSFTGEMKNGFLFIKSVPFIFYGTILMAVMMFVLQMADSQFVVLFRDLKEVSSSLIGTVMAASGAGFIISGLLLSKIEVKKTVNSMISGCFILGAGFGSIAFLTYFQLPFPYVWASILACIGSLGAGFVFIPFQSTVMKATPSEMSGRTLGTIGSIMMFSSLTGPLAGGILGNYIGVVPLFLAASSGLCLISVIAFFLRKSFGKEKAEYVTESNRESQRAAEAQHS</sequence>
<dbReference type="AlphaFoldDB" id="A0A163Q7H7"/>
<dbReference type="Proteomes" id="UP000076567">
    <property type="component" value="Unassembled WGS sequence"/>
</dbReference>
<dbReference type="Gene3D" id="1.20.1250.20">
    <property type="entry name" value="MFS general substrate transporter like domains"/>
    <property type="match status" value="1"/>
</dbReference>
<evidence type="ECO:0000256" key="1">
    <source>
        <dbReference type="ARBA" id="ARBA00004651"/>
    </source>
</evidence>
<evidence type="ECO:0000256" key="7">
    <source>
        <dbReference type="SAM" id="Phobius"/>
    </source>
</evidence>
<feature type="transmembrane region" description="Helical" evidence="7">
    <location>
        <begin position="316"/>
        <end position="335"/>
    </location>
</feature>
<gene>
    <name evidence="9" type="ORF">AWM68_10995</name>
</gene>
<feature type="transmembrane region" description="Helical" evidence="7">
    <location>
        <begin position="290"/>
        <end position="310"/>
    </location>
</feature>
<dbReference type="PANTHER" id="PTHR43266:SF2">
    <property type="entry name" value="MAJOR FACILITATOR SUPERFAMILY (MFS) PROFILE DOMAIN-CONTAINING PROTEIN"/>
    <property type="match status" value="1"/>
</dbReference>
<feature type="transmembrane region" description="Helical" evidence="7">
    <location>
        <begin position="168"/>
        <end position="187"/>
    </location>
</feature>
<comment type="caution">
    <text evidence="9">The sequence shown here is derived from an EMBL/GenBank/DDBJ whole genome shotgun (WGS) entry which is preliminary data.</text>
</comment>
<feature type="transmembrane region" description="Helical" evidence="7">
    <location>
        <begin position="258"/>
        <end position="278"/>
    </location>
</feature>
<dbReference type="SUPFAM" id="SSF103473">
    <property type="entry name" value="MFS general substrate transporter"/>
    <property type="match status" value="1"/>
</dbReference>
<comment type="subcellular location">
    <subcellularLocation>
        <location evidence="1">Cell membrane</location>
        <topology evidence="1">Multi-pass membrane protein</topology>
    </subcellularLocation>
</comment>
<dbReference type="RefSeq" id="WP_066243995.1">
    <property type="nucleotide sequence ID" value="NZ_LRFC01000037.1"/>
</dbReference>
<dbReference type="PANTHER" id="PTHR43266">
    <property type="entry name" value="MACROLIDE-EFFLUX PROTEIN"/>
    <property type="match status" value="1"/>
</dbReference>
<feature type="transmembrane region" description="Helical" evidence="7">
    <location>
        <begin position="356"/>
        <end position="375"/>
    </location>
</feature>
<keyword evidence="6 7" id="KW-0472">Membrane</keyword>
<dbReference type="CDD" id="cd06173">
    <property type="entry name" value="MFS_MefA_like"/>
    <property type="match status" value="1"/>
</dbReference>
<dbReference type="InterPro" id="IPR020846">
    <property type="entry name" value="MFS_dom"/>
</dbReference>
<keyword evidence="2" id="KW-0813">Transport</keyword>
<organism evidence="9 10">
    <name type="scientific">Fictibacillus phosphorivorans</name>
    <dbReference type="NCBI Taxonomy" id="1221500"/>
    <lineage>
        <taxon>Bacteria</taxon>
        <taxon>Bacillati</taxon>
        <taxon>Bacillota</taxon>
        <taxon>Bacilli</taxon>
        <taxon>Bacillales</taxon>
        <taxon>Fictibacillaceae</taxon>
        <taxon>Fictibacillus</taxon>
    </lineage>
</organism>
<feature type="domain" description="Major facilitator superfamily (MFS) profile" evidence="8">
    <location>
        <begin position="1"/>
        <end position="407"/>
    </location>
</feature>
<evidence type="ECO:0000256" key="5">
    <source>
        <dbReference type="ARBA" id="ARBA00022989"/>
    </source>
</evidence>
<dbReference type="InterPro" id="IPR036259">
    <property type="entry name" value="MFS_trans_sf"/>
</dbReference>
<feature type="transmembrane region" description="Helical" evidence="7">
    <location>
        <begin position="216"/>
        <end position="238"/>
    </location>
</feature>
<name>A0A163Q7H7_9BACL</name>